<comment type="subcellular location">
    <subcellularLocation>
        <location evidence="1">Cell inner membrane</location>
        <topology evidence="1">Multi-pass membrane protein</topology>
    </subcellularLocation>
</comment>
<evidence type="ECO:0000256" key="2">
    <source>
        <dbReference type="ARBA" id="ARBA00022475"/>
    </source>
</evidence>
<dbReference type="EMBL" id="UINC01034808">
    <property type="protein sequence ID" value="SVB26226.1"/>
    <property type="molecule type" value="Genomic_DNA"/>
</dbReference>
<evidence type="ECO:0000259" key="8">
    <source>
        <dbReference type="Pfam" id="PF06808"/>
    </source>
</evidence>
<dbReference type="PANTHER" id="PTHR33362:SF5">
    <property type="entry name" value="C4-DICARBOXYLATE TRAP TRANSPORTER LARGE PERMEASE PROTEIN DCTM"/>
    <property type="match status" value="1"/>
</dbReference>
<evidence type="ECO:0000313" key="9">
    <source>
        <dbReference type="EMBL" id="SVB26226.1"/>
    </source>
</evidence>
<feature type="transmembrane region" description="Helical" evidence="7">
    <location>
        <begin position="12"/>
        <end position="37"/>
    </location>
</feature>
<evidence type="ECO:0000256" key="7">
    <source>
        <dbReference type="SAM" id="Phobius"/>
    </source>
</evidence>
<protein>
    <recommendedName>
        <fullName evidence="8">TRAP C4-dicarboxylate transport system permease DctM subunit domain-containing protein</fullName>
    </recommendedName>
</protein>
<evidence type="ECO:0000256" key="1">
    <source>
        <dbReference type="ARBA" id="ARBA00004429"/>
    </source>
</evidence>
<dbReference type="InterPro" id="IPR004681">
    <property type="entry name" value="TRAP_DctM"/>
</dbReference>
<feature type="transmembrane region" description="Helical" evidence="7">
    <location>
        <begin position="49"/>
        <end position="76"/>
    </location>
</feature>
<evidence type="ECO:0000256" key="6">
    <source>
        <dbReference type="ARBA" id="ARBA00023136"/>
    </source>
</evidence>
<reference evidence="9" key="1">
    <citation type="submission" date="2018-05" db="EMBL/GenBank/DDBJ databases">
        <authorList>
            <person name="Lanie J.A."/>
            <person name="Ng W.-L."/>
            <person name="Kazmierczak K.M."/>
            <person name="Andrzejewski T.M."/>
            <person name="Davidsen T.M."/>
            <person name="Wayne K.J."/>
            <person name="Tettelin H."/>
            <person name="Glass J.I."/>
            <person name="Rusch D."/>
            <person name="Podicherti R."/>
            <person name="Tsui H.-C.T."/>
            <person name="Winkler M.E."/>
        </authorList>
    </citation>
    <scope>NUCLEOTIDE SEQUENCE</scope>
</reference>
<feature type="non-terminal residue" evidence="9">
    <location>
        <position position="1"/>
    </location>
</feature>
<sequence length="81" mass="8643">EMGIDPIHLGVIMVLNMEIGLVSPPVGLNLFVTAGVADMTMEQVIRAALPWLMVLLSVLMVVTYVPSISLALPAWLGWGNG</sequence>
<proteinExistence type="predicted"/>
<keyword evidence="3" id="KW-0997">Cell inner membrane</keyword>
<evidence type="ECO:0000256" key="4">
    <source>
        <dbReference type="ARBA" id="ARBA00022692"/>
    </source>
</evidence>
<accession>A0A382CJC3</accession>
<name>A0A382CJC3_9ZZZZ</name>
<dbReference type="GO" id="GO:0022857">
    <property type="term" value="F:transmembrane transporter activity"/>
    <property type="evidence" value="ECO:0007669"/>
    <property type="project" value="TreeGrafter"/>
</dbReference>
<dbReference type="GO" id="GO:0005886">
    <property type="term" value="C:plasma membrane"/>
    <property type="evidence" value="ECO:0007669"/>
    <property type="project" value="UniProtKB-SubCell"/>
</dbReference>
<dbReference type="InterPro" id="IPR010656">
    <property type="entry name" value="DctM"/>
</dbReference>
<gene>
    <name evidence="9" type="ORF">METZ01_LOCUS179080</name>
</gene>
<dbReference type="GO" id="GO:0015740">
    <property type="term" value="P:C4-dicarboxylate transport"/>
    <property type="evidence" value="ECO:0007669"/>
    <property type="project" value="TreeGrafter"/>
</dbReference>
<dbReference type="Pfam" id="PF06808">
    <property type="entry name" value="DctM"/>
    <property type="match status" value="1"/>
</dbReference>
<feature type="domain" description="TRAP C4-dicarboxylate transport system permease DctM subunit" evidence="8">
    <location>
        <begin position="1"/>
        <end position="68"/>
    </location>
</feature>
<dbReference type="PANTHER" id="PTHR33362">
    <property type="entry name" value="SIALIC ACID TRAP TRANSPORTER PERMEASE PROTEIN SIAT-RELATED"/>
    <property type="match status" value="1"/>
</dbReference>
<keyword evidence="4 7" id="KW-0812">Transmembrane</keyword>
<organism evidence="9">
    <name type="scientific">marine metagenome</name>
    <dbReference type="NCBI Taxonomy" id="408172"/>
    <lineage>
        <taxon>unclassified sequences</taxon>
        <taxon>metagenomes</taxon>
        <taxon>ecological metagenomes</taxon>
    </lineage>
</organism>
<dbReference type="AlphaFoldDB" id="A0A382CJC3"/>
<keyword evidence="5 7" id="KW-1133">Transmembrane helix</keyword>
<keyword evidence="2" id="KW-1003">Cell membrane</keyword>
<evidence type="ECO:0000256" key="3">
    <source>
        <dbReference type="ARBA" id="ARBA00022519"/>
    </source>
</evidence>
<evidence type="ECO:0000256" key="5">
    <source>
        <dbReference type="ARBA" id="ARBA00022989"/>
    </source>
</evidence>
<keyword evidence="6 7" id="KW-0472">Membrane</keyword>